<keyword evidence="6" id="KW-0479">Metal-binding</keyword>
<dbReference type="SUPFAM" id="SSF116878">
    <property type="entry name" value="TrmE connector domain"/>
    <property type="match status" value="1"/>
</dbReference>
<dbReference type="InterPro" id="IPR005225">
    <property type="entry name" value="Small_GTP-bd"/>
</dbReference>
<dbReference type="InterPro" id="IPR006073">
    <property type="entry name" value="GTP-bd"/>
</dbReference>
<evidence type="ECO:0000256" key="1">
    <source>
        <dbReference type="ARBA" id="ARBA00011043"/>
    </source>
</evidence>
<evidence type="ECO:0000259" key="8">
    <source>
        <dbReference type="Pfam" id="PF10396"/>
    </source>
</evidence>
<feature type="domain" description="MnmE helical" evidence="9">
    <location>
        <begin position="121"/>
        <end position="423"/>
    </location>
</feature>
<dbReference type="PANTHER" id="PTHR42714:SF2">
    <property type="entry name" value="TRNA MODIFICATION GTPASE GTPBP3, MITOCHONDRIAL"/>
    <property type="match status" value="1"/>
</dbReference>
<dbReference type="InterPro" id="IPR004520">
    <property type="entry name" value="GTPase_MnmE"/>
</dbReference>
<keyword evidence="2 6" id="KW-0819">tRNA processing</keyword>
<feature type="binding site" evidence="6">
    <location>
        <begin position="268"/>
        <end position="271"/>
    </location>
    <ligand>
        <name>GTP</name>
        <dbReference type="ChEBI" id="CHEBI:37565"/>
    </ligand>
</feature>
<dbReference type="Gene3D" id="3.40.50.300">
    <property type="entry name" value="P-loop containing nucleotide triphosphate hydrolases"/>
    <property type="match status" value="1"/>
</dbReference>
<feature type="binding site" evidence="6">
    <location>
        <position position="426"/>
    </location>
    <ligand>
        <name>(6S)-5-formyl-5,6,7,8-tetrahydrofolate</name>
        <dbReference type="ChEBI" id="CHEBI:57457"/>
    </ligand>
</feature>
<feature type="binding site" evidence="6">
    <location>
        <begin position="224"/>
        <end position="229"/>
    </location>
    <ligand>
        <name>GTP</name>
        <dbReference type="ChEBI" id="CHEBI:37565"/>
    </ligand>
</feature>
<dbReference type="GO" id="GO:0016787">
    <property type="term" value="F:hydrolase activity"/>
    <property type="evidence" value="ECO:0007669"/>
    <property type="project" value="UniProtKB-KW"/>
</dbReference>
<accession>A0ABT8ZV24</accession>
<evidence type="ECO:0000259" key="7">
    <source>
        <dbReference type="Pfam" id="PF01926"/>
    </source>
</evidence>
<dbReference type="InterPro" id="IPR027417">
    <property type="entry name" value="P-loop_NTPase"/>
</dbReference>
<dbReference type="Gene3D" id="1.20.120.430">
    <property type="entry name" value="tRNA modification GTPase MnmE domain 2"/>
    <property type="match status" value="1"/>
</dbReference>
<comment type="caution">
    <text evidence="10">The sequence shown here is derived from an EMBL/GenBank/DDBJ whole genome shotgun (WGS) entry which is preliminary data.</text>
</comment>
<comment type="function">
    <text evidence="6">Exhibits a very high intrinsic GTPase hydrolysis rate. Involved in the addition of a carboxymethylaminomethyl (cmnm) group at the wobble position (U34) of certain tRNAs, forming tRNA-cmnm(5)s(2)U34.</text>
</comment>
<protein>
    <recommendedName>
        <fullName evidence="6">tRNA modification GTPase MnmE</fullName>
        <ecNumber evidence="6">3.6.-.-</ecNumber>
    </recommendedName>
</protein>
<keyword evidence="5 6" id="KW-0342">GTP-binding</keyword>
<dbReference type="CDD" id="cd14858">
    <property type="entry name" value="TrmE_N"/>
    <property type="match status" value="1"/>
</dbReference>
<dbReference type="InterPro" id="IPR031168">
    <property type="entry name" value="G_TrmE"/>
</dbReference>
<feature type="binding site" evidence="6">
    <location>
        <position position="78"/>
    </location>
    <ligand>
        <name>(6S)-5-formyl-5,6,7,8-tetrahydrofolate</name>
        <dbReference type="ChEBI" id="CHEBI:57457"/>
    </ligand>
</feature>
<dbReference type="SUPFAM" id="SSF103025">
    <property type="entry name" value="Folate-binding domain"/>
    <property type="match status" value="1"/>
</dbReference>
<proteinExistence type="inferred from homology"/>
<dbReference type="Proteomes" id="UP001176468">
    <property type="component" value="Unassembled WGS sequence"/>
</dbReference>
<dbReference type="Pfam" id="PF12631">
    <property type="entry name" value="MnmE_helical"/>
    <property type="match status" value="1"/>
</dbReference>
<dbReference type="EMBL" id="JAUQSZ010000002">
    <property type="protein sequence ID" value="MDO7841411.1"/>
    <property type="molecule type" value="Genomic_DNA"/>
</dbReference>
<feature type="binding site" evidence="6">
    <location>
        <position position="21"/>
    </location>
    <ligand>
        <name>(6S)-5-formyl-5,6,7,8-tetrahydrofolate</name>
        <dbReference type="ChEBI" id="CHEBI:57457"/>
    </ligand>
</feature>
<dbReference type="CDD" id="cd04164">
    <property type="entry name" value="trmE"/>
    <property type="match status" value="1"/>
</dbReference>
<feature type="binding site" evidence="6">
    <location>
        <position position="249"/>
    </location>
    <ligand>
        <name>Mg(2+)</name>
        <dbReference type="ChEBI" id="CHEBI:18420"/>
    </ligand>
</feature>
<dbReference type="Pfam" id="PF01926">
    <property type="entry name" value="MMR_HSR1"/>
    <property type="match status" value="1"/>
</dbReference>
<keyword evidence="6 10" id="KW-0378">Hydrolase</keyword>
<evidence type="ECO:0000259" key="9">
    <source>
        <dbReference type="Pfam" id="PF12631"/>
    </source>
</evidence>
<dbReference type="NCBIfam" id="NF003661">
    <property type="entry name" value="PRK05291.1-3"/>
    <property type="match status" value="1"/>
</dbReference>
<name>A0ABT8ZV24_9SPHN</name>
<comment type="subcellular location">
    <subcellularLocation>
        <location evidence="6">Cytoplasm</location>
    </subcellularLocation>
</comment>
<keyword evidence="11" id="KW-1185">Reference proteome</keyword>
<keyword evidence="6" id="KW-0460">Magnesium</keyword>
<sequence length="426" mass="45025">MVDTIFAVSSGTAPAAIAIVRISGLMALAAAKRLCGEIPPPRRAALRALRGADGLLLDRAIVLVFPGPATATGEDLVELHIHGGRATIRAVESALAEFPGLRQAEPGEFTRRALFHGRIDLTGAEGLGELLIAETETQRRAAVSISEGGLRRRIERWNDQLVQAAAQVEAALDFSDEDDVPEDVAAHLSAAIARMCDELAVVSSAPAIERLRDGVRVVIAGPPNSGKSSLINRLADRDVAIVSPQAGTTRDRVEAPIMRAGVAYVLTDTAGLHDATDAVERIGIDRAREAIMASDILLWLDDATPPVDNAVWLHARCDELSRRALPVGPTLAISSISGEGIPALWEILAERAGEIGALPNGIAVNARQRALISDAEIALRDGASQNDMVLLAEAIRVARHAFDALTGRADVESVLDALFGQFCIGK</sequence>
<feature type="binding site" evidence="6">
    <location>
        <begin position="243"/>
        <end position="249"/>
    </location>
    <ligand>
        <name>GTP</name>
        <dbReference type="ChEBI" id="CHEBI:37565"/>
    </ligand>
</feature>
<dbReference type="Pfam" id="PF10396">
    <property type="entry name" value="TrmE_N"/>
    <property type="match status" value="1"/>
</dbReference>
<evidence type="ECO:0000313" key="10">
    <source>
        <dbReference type="EMBL" id="MDO7841411.1"/>
    </source>
</evidence>
<dbReference type="RefSeq" id="WP_304560155.1">
    <property type="nucleotide sequence ID" value="NZ_JAUQSZ010000002.1"/>
</dbReference>
<feature type="domain" description="G" evidence="7">
    <location>
        <begin position="216"/>
        <end position="305"/>
    </location>
</feature>
<comment type="cofactor">
    <cofactor evidence="6">
        <name>K(+)</name>
        <dbReference type="ChEBI" id="CHEBI:29103"/>
    </cofactor>
    <text evidence="6">Binds 1 potassium ion per subunit.</text>
</comment>
<keyword evidence="3 6" id="KW-0547">Nucleotide-binding</keyword>
<dbReference type="InterPro" id="IPR027368">
    <property type="entry name" value="MnmE_dom2"/>
</dbReference>
<evidence type="ECO:0000256" key="4">
    <source>
        <dbReference type="ARBA" id="ARBA00022958"/>
    </source>
</evidence>
<keyword evidence="6" id="KW-0963">Cytoplasm</keyword>
<evidence type="ECO:0000256" key="2">
    <source>
        <dbReference type="ARBA" id="ARBA00022694"/>
    </source>
</evidence>
<dbReference type="Gene3D" id="3.30.1360.120">
    <property type="entry name" value="Probable tRNA modification gtpase trme, domain 1"/>
    <property type="match status" value="1"/>
</dbReference>
<evidence type="ECO:0000313" key="11">
    <source>
        <dbReference type="Proteomes" id="UP001176468"/>
    </source>
</evidence>
<dbReference type="InterPro" id="IPR027266">
    <property type="entry name" value="TrmE/GcvT-like"/>
</dbReference>
<dbReference type="InterPro" id="IPR018948">
    <property type="entry name" value="GTP-bd_TrmE_N"/>
</dbReference>
<dbReference type="NCBIfam" id="TIGR00231">
    <property type="entry name" value="small_GTP"/>
    <property type="match status" value="1"/>
</dbReference>
<comment type="similarity">
    <text evidence="1 6">Belongs to the TRAFAC class TrmE-Era-EngA-EngB-Septin-like GTPase superfamily. TrmE GTPase family.</text>
</comment>
<feature type="domain" description="GTP-binding protein TrmE N-terminal" evidence="8">
    <location>
        <begin position="4"/>
        <end position="118"/>
    </location>
</feature>
<evidence type="ECO:0000256" key="3">
    <source>
        <dbReference type="ARBA" id="ARBA00022741"/>
    </source>
</evidence>
<feature type="binding site" evidence="6">
    <location>
        <position position="228"/>
    </location>
    <ligand>
        <name>Mg(2+)</name>
        <dbReference type="ChEBI" id="CHEBI:18420"/>
    </ligand>
</feature>
<dbReference type="SUPFAM" id="SSF52540">
    <property type="entry name" value="P-loop containing nucleoside triphosphate hydrolases"/>
    <property type="match status" value="1"/>
</dbReference>
<comment type="caution">
    <text evidence="6">Lacks conserved residue(s) required for the propagation of feature annotation.</text>
</comment>
<reference evidence="10" key="1">
    <citation type="submission" date="2023-07" db="EMBL/GenBank/DDBJ databases">
        <authorList>
            <person name="Kim M.K."/>
        </authorList>
    </citation>
    <scope>NUCLEOTIDE SEQUENCE</scope>
    <source>
        <strain evidence="10">CA1-15</strain>
    </source>
</reference>
<dbReference type="EC" id="3.6.-.-" evidence="6"/>
<dbReference type="HAMAP" id="MF_00379">
    <property type="entry name" value="GTPase_MnmE"/>
    <property type="match status" value="1"/>
</dbReference>
<evidence type="ECO:0000256" key="5">
    <source>
        <dbReference type="ARBA" id="ARBA00023134"/>
    </source>
</evidence>
<feature type="binding site" evidence="6">
    <location>
        <position position="118"/>
    </location>
    <ligand>
        <name>(6S)-5-formyl-5,6,7,8-tetrahydrofolate</name>
        <dbReference type="ChEBI" id="CHEBI:57457"/>
    </ligand>
</feature>
<organism evidence="10 11">
    <name type="scientific">Sphingomonas immobilis</name>
    <dbReference type="NCBI Taxonomy" id="3063997"/>
    <lineage>
        <taxon>Bacteria</taxon>
        <taxon>Pseudomonadati</taxon>
        <taxon>Pseudomonadota</taxon>
        <taxon>Alphaproteobacteria</taxon>
        <taxon>Sphingomonadales</taxon>
        <taxon>Sphingomonadaceae</taxon>
        <taxon>Sphingomonas</taxon>
    </lineage>
</organism>
<gene>
    <name evidence="6 10" type="primary">mnmE</name>
    <name evidence="6" type="synonym">trmE</name>
    <name evidence="10" type="ORF">Q5H94_03665</name>
</gene>
<dbReference type="InterPro" id="IPR025867">
    <property type="entry name" value="MnmE_helical"/>
</dbReference>
<comment type="subunit">
    <text evidence="6">Homodimer. Heterotetramer of two MnmE and two MnmG subunits.</text>
</comment>
<keyword evidence="4 6" id="KW-0630">Potassium</keyword>
<evidence type="ECO:0000256" key="6">
    <source>
        <dbReference type="HAMAP-Rule" id="MF_00379"/>
    </source>
</evidence>
<dbReference type="PANTHER" id="PTHR42714">
    <property type="entry name" value="TRNA MODIFICATION GTPASE GTPBP3"/>
    <property type="match status" value="1"/>
</dbReference>